<evidence type="ECO:0000256" key="3">
    <source>
        <dbReference type="ARBA" id="ARBA00023274"/>
    </source>
</evidence>
<evidence type="ECO:0000313" key="7">
    <source>
        <dbReference type="EMBL" id="PQV63973.1"/>
    </source>
</evidence>
<accession>A0A2S8ST40</accession>
<proteinExistence type="inferred from homology"/>
<evidence type="ECO:0000256" key="1">
    <source>
        <dbReference type="ARBA" id="ARBA00008777"/>
    </source>
</evidence>
<gene>
    <name evidence="7" type="ORF">B1R32_108184</name>
</gene>
<dbReference type="EMBL" id="NIGF01000008">
    <property type="protein sequence ID" value="PQV63973.1"/>
    <property type="molecule type" value="Genomic_DNA"/>
</dbReference>
<name>A0A2S8ST40_9BACT</name>
<comment type="caution">
    <text evidence="7">The sequence shown here is derived from an EMBL/GenBank/DDBJ whole genome shotgun (WGS) entry which is preliminary data.</text>
</comment>
<dbReference type="Pfam" id="PF01196">
    <property type="entry name" value="Ribosomal_L17"/>
    <property type="match status" value="1"/>
</dbReference>
<comment type="similarity">
    <text evidence="1 5">Belongs to the bacterial ribosomal protein bL17 family.</text>
</comment>
<dbReference type="RefSeq" id="WP_105483804.1">
    <property type="nucleotide sequence ID" value="NZ_NIGF01000008.1"/>
</dbReference>
<dbReference type="InterPro" id="IPR036373">
    <property type="entry name" value="Ribosomal_bL17_sf"/>
</dbReference>
<dbReference type="GO" id="GO:0003735">
    <property type="term" value="F:structural constituent of ribosome"/>
    <property type="evidence" value="ECO:0007669"/>
    <property type="project" value="InterPro"/>
</dbReference>
<dbReference type="OrthoDB" id="9809073at2"/>
<evidence type="ECO:0000256" key="6">
    <source>
        <dbReference type="RuleBase" id="RU000661"/>
    </source>
</evidence>
<dbReference type="GO" id="GO:0006412">
    <property type="term" value="P:translation"/>
    <property type="evidence" value="ECO:0007669"/>
    <property type="project" value="InterPro"/>
</dbReference>
<dbReference type="FunCoup" id="A0A2S8ST40">
    <property type="interactions" value="390"/>
</dbReference>
<dbReference type="NCBIfam" id="TIGR00059">
    <property type="entry name" value="L17"/>
    <property type="match status" value="1"/>
</dbReference>
<evidence type="ECO:0000256" key="2">
    <source>
        <dbReference type="ARBA" id="ARBA00022980"/>
    </source>
</evidence>
<keyword evidence="8" id="KW-1185">Reference proteome</keyword>
<dbReference type="SUPFAM" id="SSF64263">
    <property type="entry name" value="Prokaryotic ribosomal protein L17"/>
    <property type="match status" value="1"/>
</dbReference>
<evidence type="ECO:0000256" key="5">
    <source>
        <dbReference type="RuleBase" id="RU000660"/>
    </source>
</evidence>
<dbReference type="GO" id="GO:0015934">
    <property type="term" value="C:large ribosomal subunit"/>
    <property type="evidence" value="ECO:0007669"/>
    <property type="project" value="TreeGrafter"/>
</dbReference>
<dbReference type="AlphaFoldDB" id="A0A2S8ST40"/>
<reference evidence="7 8" key="1">
    <citation type="journal article" date="2018" name="Syst. Appl. Microbiol.">
        <title>Abditibacterium utsteinense sp. nov., the first cultivated member of candidate phylum FBP, isolated from ice-free Antarctic soil samples.</title>
        <authorList>
            <person name="Tahon G."/>
            <person name="Tytgat B."/>
            <person name="Lebbe L."/>
            <person name="Carlier A."/>
            <person name="Willems A."/>
        </authorList>
    </citation>
    <scope>NUCLEOTIDE SEQUENCE [LARGE SCALE GENOMIC DNA]</scope>
    <source>
        <strain evidence="7 8">LMG 29911</strain>
    </source>
</reference>
<protein>
    <recommendedName>
        <fullName evidence="4 6">50S ribosomal protein L17</fullName>
    </recommendedName>
</protein>
<dbReference type="InParanoid" id="A0A2S8ST40"/>
<dbReference type="InterPro" id="IPR000456">
    <property type="entry name" value="Ribosomal_bL17"/>
</dbReference>
<sequence length="162" mass="18467">MRHKVGKRKLNKPTDQRMALLKNQVQALFMHERVITTEARAKEVRSMAEKLITRAKVDNVANRQLVERTIQKPPMPSESKAKFALRKRENPMAIRKSVTVKKWRDAPHPEREILEKLFTDIAPRYAGRAKDAPGGNGGYTRIVKMPPRRGDAAPLAVLLLVE</sequence>
<evidence type="ECO:0000313" key="8">
    <source>
        <dbReference type="Proteomes" id="UP000237684"/>
    </source>
</evidence>
<organism evidence="7 8">
    <name type="scientific">Abditibacterium utsteinense</name>
    <dbReference type="NCBI Taxonomy" id="1960156"/>
    <lineage>
        <taxon>Bacteria</taxon>
        <taxon>Pseudomonadati</taxon>
        <taxon>Abditibacteriota</taxon>
        <taxon>Abditibacteriia</taxon>
        <taxon>Abditibacteriales</taxon>
        <taxon>Abditibacteriaceae</taxon>
        <taxon>Abditibacterium</taxon>
    </lineage>
</organism>
<dbReference type="Proteomes" id="UP000237684">
    <property type="component" value="Unassembled WGS sequence"/>
</dbReference>
<dbReference type="PANTHER" id="PTHR14413:SF16">
    <property type="entry name" value="LARGE RIBOSOMAL SUBUNIT PROTEIN BL17M"/>
    <property type="match status" value="1"/>
</dbReference>
<dbReference type="PANTHER" id="PTHR14413">
    <property type="entry name" value="RIBOSOMAL PROTEIN L17"/>
    <property type="match status" value="1"/>
</dbReference>
<keyword evidence="2 5" id="KW-0689">Ribosomal protein</keyword>
<keyword evidence="3 5" id="KW-0687">Ribonucleoprotein</keyword>
<evidence type="ECO:0000256" key="4">
    <source>
        <dbReference type="ARBA" id="ARBA00035494"/>
    </source>
</evidence>
<dbReference type="Gene3D" id="3.90.1030.10">
    <property type="entry name" value="Ribosomal protein L17"/>
    <property type="match status" value="1"/>
</dbReference>